<dbReference type="GeneID" id="114340262"/>
<gene>
    <name evidence="3" type="primary">LOC114340262</name>
</gene>
<dbReference type="SMART" id="SM00696">
    <property type="entry name" value="DM9"/>
    <property type="match status" value="2"/>
</dbReference>
<dbReference type="InterPro" id="IPR006616">
    <property type="entry name" value="DM9_repeat"/>
</dbReference>
<dbReference type="KEGG" id="dvv:114340262"/>
<dbReference type="PANTHER" id="PTHR31649">
    <property type="entry name" value="AGAP009604-PA"/>
    <property type="match status" value="1"/>
</dbReference>
<accession>A0A6P7GBX8</accession>
<dbReference type="AlphaFoldDB" id="A0A6P7GBX8"/>
<evidence type="ECO:0000313" key="2">
    <source>
        <dbReference type="Proteomes" id="UP001652700"/>
    </source>
</evidence>
<dbReference type="RefSeq" id="XP_028146789.1">
    <property type="nucleotide sequence ID" value="XM_028290988.1"/>
</dbReference>
<reference evidence="1" key="2">
    <citation type="submission" date="2025-05" db="UniProtKB">
        <authorList>
            <consortium name="EnsemblMetazoa"/>
        </authorList>
    </citation>
    <scope>IDENTIFICATION</scope>
</reference>
<dbReference type="OrthoDB" id="1925699at2759"/>
<name>A0A6P7GBX8_DIAVI</name>
<evidence type="ECO:0000313" key="3">
    <source>
        <dbReference type="RefSeq" id="XP_028146789.1"/>
    </source>
</evidence>
<reference evidence="3" key="1">
    <citation type="submission" date="2025-04" db="UniProtKB">
        <authorList>
            <consortium name="RefSeq"/>
        </authorList>
    </citation>
    <scope>IDENTIFICATION</scope>
    <source>
        <tissue evidence="3">Whole insect</tissue>
    </source>
</reference>
<evidence type="ECO:0000313" key="1">
    <source>
        <dbReference type="EnsemblMetazoa" id="XP_028146789.1"/>
    </source>
</evidence>
<keyword evidence="2" id="KW-1185">Reference proteome</keyword>
<dbReference type="InParanoid" id="A0A6P7GBX8"/>
<proteinExistence type="predicted"/>
<protein>
    <submittedName>
        <fullName evidence="3">Uncharacterized protein LOC114340262</fullName>
    </submittedName>
</protein>
<organism evidence="3">
    <name type="scientific">Diabrotica virgifera virgifera</name>
    <name type="common">western corn rootworm</name>
    <dbReference type="NCBI Taxonomy" id="50390"/>
    <lineage>
        <taxon>Eukaryota</taxon>
        <taxon>Metazoa</taxon>
        <taxon>Ecdysozoa</taxon>
        <taxon>Arthropoda</taxon>
        <taxon>Hexapoda</taxon>
        <taxon>Insecta</taxon>
        <taxon>Pterygota</taxon>
        <taxon>Neoptera</taxon>
        <taxon>Endopterygota</taxon>
        <taxon>Coleoptera</taxon>
        <taxon>Polyphaga</taxon>
        <taxon>Cucujiformia</taxon>
        <taxon>Chrysomeloidea</taxon>
        <taxon>Chrysomelidae</taxon>
        <taxon>Galerucinae</taxon>
        <taxon>Diabroticina</taxon>
        <taxon>Diabroticites</taxon>
        <taxon>Diabrotica</taxon>
    </lineage>
</organism>
<dbReference type="EnsemblMetazoa" id="XM_028290988.2">
    <property type="protein sequence ID" value="XP_028146789.1"/>
    <property type="gene ID" value="LOC114340262"/>
</dbReference>
<dbReference type="PANTHER" id="PTHR31649:SF10">
    <property type="entry name" value="IP19903P-RELATED"/>
    <property type="match status" value="1"/>
</dbReference>
<dbReference type="Proteomes" id="UP001652700">
    <property type="component" value="Unplaced"/>
</dbReference>
<sequence length="146" mass="16018">MAAYYWVDCHARGALPSTALRGGVDIDGAEIFVGRSYHEGDWLPAKVIPSKDVAYVAYNGGEHAKDQFQVLCEQRFDWVPSGNGHVPFGAVEGGRTSDGEPLYIGRVYHLGSHTVGKVHPSHGTCYIPFDGKEIGYPHYEILVLRS</sequence>
<dbReference type="Pfam" id="PF11901">
    <property type="entry name" value="DM9"/>
    <property type="match status" value="1"/>
</dbReference>